<dbReference type="EMBL" id="JBHUOL010000018">
    <property type="protein sequence ID" value="MFD2909409.1"/>
    <property type="molecule type" value="Genomic_DNA"/>
</dbReference>
<evidence type="ECO:0000313" key="3">
    <source>
        <dbReference type="EMBL" id="MFD2909409.1"/>
    </source>
</evidence>
<dbReference type="Proteomes" id="UP001597549">
    <property type="component" value="Unassembled WGS sequence"/>
</dbReference>
<comment type="caution">
    <text evidence="3">The sequence shown here is derived from an EMBL/GenBank/DDBJ whole genome shotgun (WGS) entry which is preliminary data.</text>
</comment>
<dbReference type="RefSeq" id="WP_379807893.1">
    <property type="nucleotide sequence ID" value="NZ_JBHUOL010000018.1"/>
</dbReference>
<keyword evidence="2" id="KW-0732">Signal</keyword>
<gene>
    <name evidence="3" type="ORF">ACFSX9_11785</name>
</gene>
<feature type="transmembrane region" description="Helical" evidence="1">
    <location>
        <begin position="189"/>
        <end position="209"/>
    </location>
</feature>
<keyword evidence="4" id="KW-1185">Reference proteome</keyword>
<evidence type="ECO:0000313" key="4">
    <source>
        <dbReference type="Proteomes" id="UP001597549"/>
    </source>
</evidence>
<sequence>MNKAVTLLTLLFSVITFAQTKIDEHITVKFPGEPQTFEDVTKSDTLNQNYQSVLNAYYLNSDQESYVVLRVSVVVNDDLEPDLPASKKELLKNYKNFVTQHITDMAQKNLLFKDSTQIMLNDLIAYKITFKASDSEEENGESLLLFANGISYVFIYSKVDSYSKGNKEKFFKSIAFTNSKAIKQIAEPFNYWGALLKLISSVFLIFFAVKLIRKQNSASSSSK</sequence>
<accession>A0ABW5Z954</accession>
<name>A0ABW5Z954_9FLAO</name>
<feature type="chain" id="PRO_5047345183" evidence="2">
    <location>
        <begin position="19"/>
        <end position="223"/>
    </location>
</feature>
<feature type="signal peptide" evidence="2">
    <location>
        <begin position="1"/>
        <end position="18"/>
    </location>
</feature>
<evidence type="ECO:0000256" key="1">
    <source>
        <dbReference type="SAM" id="Phobius"/>
    </source>
</evidence>
<keyword evidence="1" id="KW-0812">Transmembrane</keyword>
<organism evidence="3 4">
    <name type="scientific">Flavobacterium ardleyense</name>
    <dbReference type="NCBI Taxonomy" id="2038737"/>
    <lineage>
        <taxon>Bacteria</taxon>
        <taxon>Pseudomonadati</taxon>
        <taxon>Bacteroidota</taxon>
        <taxon>Flavobacteriia</taxon>
        <taxon>Flavobacteriales</taxon>
        <taxon>Flavobacteriaceae</taxon>
        <taxon>Flavobacterium</taxon>
    </lineage>
</organism>
<evidence type="ECO:0000256" key="2">
    <source>
        <dbReference type="SAM" id="SignalP"/>
    </source>
</evidence>
<keyword evidence="1" id="KW-0472">Membrane</keyword>
<keyword evidence="1" id="KW-1133">Transmembrane helix</keyword>
<reference evidence="4" key="1">
    <citation type="journal article" date="2019" name="Int. J. Syst. Evol. Microbiol.">
        <title>The Global Catalogue of Microorganisms (GCM) 10K type strain sequencing project: providing services to taxonomists for standard genome sequencing and annotation.</title>
        <authorList>
            <consortium name="The Broad Institute Genomics Platform"/>
            <consortium name="The Broad Institute Genome Sequencing Center for Infectious Disease"/>
            <person name="Wu L."/>
            <person name="Ma J."/>
        </authorList>
    </citation>
    <scope>NUCLEOTIDE SEQUENCE [LARGE SCALE GENOMIC DNA]</scope>
    <source>
        <strain evidence="4">KCTC 52644</strain>
    </source>
</reference>
<protein>
    <submittedName>
        <fullName evidence="3">Uncharacterized protein</fullName>
    </submittedName>
</protein>
<proteinExistence type="predicted"/>